<dbReference type="AlphaFoldDB" id="A0AAD6MZU5"/>
<feature type="compositionally biased region" description="Polar residues" evidence="1">
    <location>
        <begin position="159"/>
        <end position="169"/>
    </location>
</feature>
<feature type="compositionally biased region" description="Polar residues" evidence="1">
    <location>
        <begin position="190"/>
        <end position="214"/>
    </location>
</feature>
<feature type="compositionally biased region" description="Polar residues" evidence="1">
    <location>
        <begin position="222"/>
        <end position="231"/>
    </location>
</feature>
<feature type="region of interest" description="Disordered" evidence="1">
    <location>
        <begin position="37"/>
        <end position="409"/>
    </location>
</feature>
<accession>A0AAD6MZU5</accession>
<feature type="region of interest" description="Disordered" evidence="1">
    <location>
        <begin position="1"/>
        <end position="25"/>
    </location>
</feature>
<organism evidence="2 3">
    <name type="scientific">Penicillium malachiteum</name>
    <dbReference type="NCBI Taxonomy" id="1324776"/>
    <lineage>
        <taxon>Eukaryota</taxon>
        <taxon>Fungi</taxon>
        <taxon>Dikarya</taxon>
        <taxon>Ascomycota</taxon>
        <taxon>Pezizomycotina</taxon>
        <taxon>Eurotiomycetes</taxon>
        <taxon>Eurotiomycetidae</taxon>
        <taxon>Eurotiales</taxon>
        <taxon>Aspergillaceae</taxon>
        <taxon>Penicillium</taxon>
    </lineage>
</organism>
<evidence type="ECO:0000313" key="3">
    <source>
        <dbReference type="Proteomes" id="UP001215712"/>
    </source>
</evidence>
<dbReference type="EMBL" id="JAQJAN010000002">
    <property type="protein sequence ID" value="KAJ5738315.1"/>
    <property type="molecule type" value="Genomic_DNA"/>
</dbReference>
<reference evidence="2" key="1">
    <citation type="journal article" date="2023" name="IMA Fungus">
        <title>Comparative genomic study of the Penicillium genus elucidates a diverse pangenome and 15 lateral gene transfer events.</title>
        <authorList>
            <person name="Petersen C."/>
            <person name="Sorensen T."/>
            <person name="Nielsen M.R."/>
            <person name="Sondergaard T.E."/>
            <person name="Sorensen J.L."/>
            <person name="Fitzpatrick D.A."/>
            <person name="Frisvad J.C."/>
            <person name="Nielsen K.L."/>
        </authorList>
    </citation>
    <scope>NUCLEOTIDE SEQUENCE</scope>
    <source>
        <strain evidence="2">IBT 17514</strain>
    </source>
</reference>
<dbReference type="Proteomes" id="UP001215712">
    <property type="component" value="Unassembled WGS sequence"/>
</dbReference>
<protein>
    <submittedName>
        <fullName evidence="2">Uncharacterized protein</fullName>
    </submittedName>
</protein>
<proteinExistence type="predicted"/>
<evidence type="ECO:0000313" key="2">
    <source>
        <dbReference type="EMBL" id="KAJ5738315.1"/>
    </source>
</evidence>
<feature type="compositionally biased region" description="Low complexity" evidence="1">
    <location>
        <begin position="276"/>
        <end position="294"/>
    </location>
</feature>
<name>A0AAD6MZU5_9EURO</name>
<feature type="compositionally biased region" description="Polar residues" evidence="1">
    <location>
        <begin position="296"/>
        <end position="319"/>
    </location>
</feature>
<sequence>MSTLNPFRRHLDGGAITASTSSPTVNSTNTLASNLIATPAKPLPSVPDYGKSSLSLEIEEDDSTSSDEKTADPFNPDSSVSDSEDNLEAQNLKGSVPGDHRDSFGSAPHSAPSTDRAGTPPAEAPLAPNEYNVQSRFSSMESSSDEEVPVTRSAGALSQYKSTSPVSQTSRDKKPPPPPKSHHGKRISTPGDTSQSTASRLNNRLSFHSLSPESLSLPRTAGTPNTSSTHPSVPDYFSIQIENQAAVASNESLSRSHSQNRRPPTPPLSRRQNQMQRSKSTQSKSSASRLTLSSVDYESNDSSQPPSPGLSTRSGTSSFSRDRKRISMPPPSSTISSGGASDHLSPPTTSPSPHHGRRASSYGNIATASSTVAPPPPPPRRARGNSRGEGRPLSQIITPEEPLPQPSNAHDILADLSRLQKEVDDLRGHYESRHVSQ</sequence>
<reference evidence="2" key="2">
    <citation type="submission" date="2023-01" db="EMBL/GenBank/DDBJ databases">
        <authorList>
            <person name="Petersen C."/>
        </authorList>
    </citation>
    <scope>NUCLEOTIDE SEQUENCE</scope>
    <source>
        <strain evidence="2">IBT 17514</strain>
    </source>
</reference>
<feature type="compositionally biased region" description="Polar residues" evidence="1">
    <location>
        <begin position="240"/>
        <end position="257"/>
    </location>
</feature>
<gene>
    <name evidence="2" type="ORF">N7493_001470</name>
</gene>
<keyword evidence="3" id="KW-1185">Reference proteome</keyword>
<evidence type="ECO:0000256" key="1">
    <source>
        <dbReference type="SAM" id="MobiDB-lite"/>
    </source>
</evidence>
<feature type="compositionally biased region" description="Polar residues" evidence="1">
    <location>
        <begin position="361"/>
        <end position="372"/>
    </location>
</feature>
<comment type="caution">
    <text evidence="2">The sequence shown here is derived from an EMBL/GenBank/DDBJ whole genome shotgun (WGS) entry which is preliminary data.</text>
</comment>
<feature type="compositionally biased region" description="Low complexity" evidence="1">
    <location>
        <begin position="333"/>
        <end position="353"/>
    </location>
</feature>